<dbReference type="Gene3D" id="3.30.420.10">
    <property type="entry name" value="Ribonuclease H-like superfamily/Ribonuclease H"/>
    <property type="match status" value="1"/>
</dbReference>
<dbReference type="Proteomes" id="UP000318571">
    <property type="component" value="Chromosome 12"/>
</dbReference>
<dbReference type="PANTHER" id="PTHR37984:SF7">
    <property type="entry name" value="INTEGRASE CATALYTIC DOMAIN-CONTAINING PROTEIN"/>
    <property type="match status" value="1"/>
</dbReference>
<dbReference type="PROSITE" id="PS50994">
    <property type="entry name" value="INTEGRASE"/>
    <property type="match status" value="1"/>
</dbReference>
<reference evidence="2 3" key="1">
    <citation type="journal article" date="2018" name="Nat. Ecol. Evol.">
        <title>Genomic signatures of mitonuclear coevolution across populations of Tigriopus californicus.</title>
        <authorList>
            <person name="Barreto F.S."/>
            <person name="Watson E.T."/>
            <person name="Lima T.G."/>
            <person name="Willett C.S."/>
            <person name="Edmands S."/>
            <person name="Li W."/>
            <person name="Burton R.S."/>
        </authorList>
    </citation>
    <scope>NUCLEOTIDE SEQUENCE [LARGE SCALE GENOMIC DNA]</scope>
    <source>
        <strain evidence="2 3">San Diego</strain>
    </source>
</reference>
<dbReference type="PANTHER" id="PTHR37984">
    <property type="entry name" value="PROTEIN CBG26694"/>
    <property type="match status" value="1"/>
</dbReference>
<proteinExistence type="predicted"/>
<dbReference type="EMBL" id="VCGU01000001">
    <property type="protein sequence ID" value="TRY80883.1"/>
    <property type="molecule type" value="Genomic_DNA"/>
</dbReference>
<dbReference type="InterPro" id="IPR012337">
    <property type="entry name" value="RNaseH-like_sf"/>
</dbReference>
<evidence type="ECO:0000313" key="2">
    <source>
        <dbReference type="EMBL" id="TRY80883.1"/>
    </source>
</evidence>
<name>A0A553PT71_TIGCA</name>
<dbReference type="GO" id="GO:0003676">
    <property type="term" value="F:nucleic acid binding"/>
    <property type="evidence" value="ECO:0007669"/>
    <property type="project" value="InterPro"/>
</dbReference>
<protein>
    <recommendedName>
        <fullName evidence="1">Integrase catalytic domain-containing protein</fullName>
    </recommendedName>
</protein>
<evidence type="ECO:0000313" key="3">
    <source>
        <dbReference type="Proteomes" id="UP000318571"/>
    </source>
</evidence>
<dbReference type="STRING" id="6832.A0A553PT71"/>
<gene>
    <name evidence="2" type="ORF">TCAL_15488</name>
</gene>
<feature type="domain" description="Integrase catalytic" evidence="1">
    <location>
        <begin position="122"/>
        <end position="253"/>
    </location>
</feature>
<dbReference type="GO" id="GO:0015074">
    <property type="term" value="P:DNA integration"/>
    <property type="evidence" value="ECO:0007669"/>
    <property type="project" value="InterPro"/>
</dbReference>
<dbReference type="AlphaFoldDB" id="A0A553PT71"/>
<keyword evidence="3" id="KW-1185">Reference proteome</keyword>
<dbReference type="InterPro" id="IPR036397">
    <property type="entry name" value="RNaseH_sf"/>
</dbReference>
<dbReference type="InterPro" id="IPR050951">
    <property type="entry name" value="Retrovirus_Pol_polyprotein"/>
</dbReference>
<evidence type="ECO:0000259" key="1">
    <source>
        <dbReference type="PROSITE" id="PS50994"/>
    </source>
</evidence>
<dbReference type="InterPro" id="IPR001584">
    <property type="entry name" value="Integrase_cat-core"/>
</dbReference>
<dbReference type="SUPFAM" id="SSF53098">
    <property type="entry name" value="Ribonuclease H-like"/>
    <property type="match status" value="1"/>
</dbReference>
<sequence length="302" mass="34270">KNAAYLWSPEIDAEFNRARKILSSPLLVQPFDPSLETHLLTNAAKKHGLGYALIQYDTHTLSRAPVFPADSTENELHLPLNCDIVSYRTTSDPVITFLFSQAKLDDDYQAVISAFRSHSTIDQLSPFHSSRVYKNIWDELFLIDDGNEGYLLTWGDRIVIPHPARFLIVEKLLRTATDDMIKILMRWFEIIGFPETIITDNGPPFREQFTSWALSRGISHKTFSPYFPSSNGLAESAVKNAKMLLESDTDFSPALHEFRCLPRPNSLSPNQLFFLAANPGVCSLLLSLKTFLSIRLFYRIAI</sequence>
<feature type="non-terminal residue" evidence="2">
    <location>
        <position position="1"/>
    </location>
</feature>
<organism evidence="2 3">
    <name type="scientific">Tigriopus californicus</name>
    <name type="common">Marine copepod</name>
    <dbReference type="NCBI Taxonomy" id="6832"/>
    <lineage>
        <taxon>Eukaryota</taxon>
        <taxon>Metazoa</taxon>
        <taxon>Ecdysozoa</taxon>
        <taxon>Arthropoda</taxon>
        <taxon>Crustacea</taxon>
        <taxon>Multicrustacea</taxon>
        <taxon>Hexanauplia</taxon>
        <taxon>Copepoda</taxon>
        <taxon>Harpacticoida</taxon>
        <taxon>Harpacticidae</taxon>
        <taxon>Tigriopus</taxon>
    </lineage>
</organism>
<accession>A0A553PT71</accession>
<comment type="caution">
    <text evidence="2">The sequence shown here is derived from an EMBL/GenBank/DDBJ whole genome shotgun (WGS) entry which is preliminary data.</text>
</comment>